<protein>
    <submittedName>
        <fullName evidence="4">Putative Oxidoreductase domain protein</fullName>
    </submittedName>
</protein>
<dbReference type="InterPro" id="IPR036291">
    <property type="entry name" value="NAD(P)-bd_dom_sf"/>
</dbReference>
<dbReference type="PANTHER" id="PTHR43377">
    <property type="entry name" value="BILIVERDIN REDUCTASE A"/>
    <property type="match status" value="1"/>
</dbReference>
<feature type="domain" description="GFO/IDH/MocA-like oxidoreductase" evidence="3">
    <location>
        <begin position="129"/>
        <end position="249"/>
    </location>
</feature>
<dbReference type="InterPro" id="IPR000683">
    <property type="entry name" value="Gfo/Idh/MocA-like_OxRdtase_N"/>
</dbReference>
<gene>
    <name evidence="4" type="ORF">BN11_110013</name>
</gene>
<reference evidence="4 5" key="1">
    <citation type="journal article" date="2013" name="ISME J.">
        <title>A metabolic model for members of the genus Tetrasphaera involved in enhanced biological phosphorus removal.</title>
        <authorList>
            <person name="Kristiansen R."/>
            <person name="Nguyen H.T.T."/>
            <person name="Saunders A.M."/>
            <person name="Nielsen J.L."/>
            <person name="Wimmer R."/>
            <person name="Le V.Q."/>
            <person name="McIlroy S.J."/>
            <person name="Petrovski S."/>
            <person name="Seviour R.J."/>
            <person name="Calteau A."/>
            <person name="Nielsen K.L."/>
            <person name="Nielsen P.H."/>
        </authorList>
    </citation>
    <scope>NUCLEOTIDE SEQUENCE [LARGE SCALE GENOMIC DNA]</scope>
    <source>
        <strain evidence="4 5">Ben110</strain>
    </source>
</reference>
<dbReference type="Pfam" id="PF22725">
    <property type="entry name" value="GFO_IDH_MocA_C3"/>
    <property type="match status" value="1"/>
</dbReference>
<dbReference type="GO" id="GO:0000166">
    <property type="term" value="F:nucleotide binding"/>
    <property type="evidence" value="ECO:0007669"/>
    <property type="project" value="InterPro"/>
</dbReference>
<evidence type="ECO:0000259" key="3">
    <source>
        <dbReference type="Pfam" id="PF22725"/>
    </source>
</evidence>
<evidence type="ECO:0000313" key="5">
    <source>
        <dbReference type="Proteomes" id="UP000035763"/>
    </source>
</evidence>
<dbReference type="STRING" id="1193182.BN11_110013"/>
<dbReference type="SUPFAM" id="SSF51735">
    <property type="entry name" value="NAD(P)-binding Rossmann-fold domains"/>
    <property type="match status" value="1"/>
</dbReference>
<organism evidence="4 5">
    <name type="scientific">Nostocoides australiense Ben110</name>
    <dbReference type="NCBI Taxonomy" id="1193182"/>
    <lineage>
        <taxon>Bacteria</taxon>
        <taxon>Bacillati</taxon>
        <taxon>Actinomycetota</taxon>
        <taxon>Actinomycetes</taxon>
        <taxon>Micrococcales</taxon>
        <taxon>Intrasporangiaceae</taxon>
        <taxon>Nostocoides</taxon>
    </lineage>
</organism>
<dbReference type="OrthoDB" id="256869at2"/>
<feature type="domain" description="Gfo/Idh/MocA-like oxidoreductase N-terminal" evidence="2">
    <location>
        <begin position="4"/>
        <end position="121"/>
    </location>
</feature>
<keyword evidence="5" id="KW-1185">Reference proteome</keyword>
<keyword evidence="1" id="KW-0520">NAD</keyword>
<evidence type="ECO:0000313" key="4">
    <source>
        <dbReference type="EMBL" id="CCH71793.1"/>
    </source>
</evidence>
<dbReference type="RefSeq" id="WP_083433446.1">
    <property type="nucleotide sequence ID" value="NZ_HG764815.1"/>
</dbReference>
<accession>W6JSB2</accession>
<dbReference type="PANTHER" id="PTHR43377:SF1">
    <property type="entry name" value="BILIVERDIN REDUCTASE A"/>
    <property type="match status" value="1"/>
</dbReference>
<name>W6JSB2_9MICO</name>
<evidence type="ECO:0000256" key="1">
    <source>
        <dbReference type="ARBA" id="ARBA00023027"/>
    </source>
</evidence>
<dbReference type="InterPro" id="IPR051450">
    <property type="entry name" value="Gfo/Idh/MocA_Oxidoreductases"/>
</dbReference>
<dbReference type="Gene3D" id="3.30.360.10">
    <property type="entry name" value="Dihydrodipicolinate Reductase, domain 2"/>
    <property type="match status" value="1"/>
</dbReference>
<dbReference type="AlphaFoldDB" id="W6JSB2"/>
<comment type="caution">
    <text evidence="4">The sequence shown here is derived from an EMBL/GenBank/DDBJ whole genome shotgun (WGS) entry which is preliminary data.</text>
</comment>
<evidence type="ECO:0000259" key="2">
    <source>
        <dbReference type="Pfam" id="PF01408"/>
    </source>
</evidence>
<proteinExistence type="predicted"/>
<sequence length="340" mass="35222">MRSLRWALLGASDIAATRMIPAIESTGGRAVTVLSGSPGHAEAFATSQAIERATTDLGAALEGVDAAYISSHNPKHAEQAQAALEAGVPVLCEKPITLDLGQAVDLIALADSRGLVFGVNHHLPCSAVIRKLAALVHEGTIGTVTGIRINHAVFLPERLRGWRIEDVPGAGVILDITVHDAAVLGLLRDAPPATAAAQVARQGPWPKGAPDAVMTTLRWTDEVLAQTHDAFTVPFNSSSVDVYGSEGTLHATDALTQDPVGDLTLRDEAGVRAVDVGNREDLYVVSVRDFTAAVEGTGAVAVTGMAGTQAVAVALAVQEAAETGRTVDVVDVRGLLSPAR</sequence>
<dbReference type="SUPFAM" id="SSF55347">
    <property type="entry name" value="Glyceraldehyde-3-phosphate dehydrogenase-like, C-terminal domain"/>
    <property type="match status" value="1"/>
</dbReference>
<dbReference type="Gene3D" id="3.40.50.720">
    <property type="entry name" value="NAD(P)-binding Rossmann-like Domain"/>
    <property type="match status" value="1"/>
</dbReference>
<dbReference type="Proteomes" id="UP000035763">
    <property type="component" value="Unassembled WGS sequence"/>
</dbReference>
<dbReference type="InterPro" id="IPR055170">
    <property type="entry name" value="GFO_IDH_MocA-like_dom"/>
</dbReference>
<dbReference type="Pfam" id="PF01408">
    <property type="entry name" value="GFO_IDH_MocA"/>
    <property type="match status" value="1"/>
</dbReference>
<dbReference type="EMBL" id="CAJA01000013">
    <property type="protein sequence ID" value="CCH71793.1"/>
    <property type="molecule type" value="Genomic_DNA"/>
</dbReference>